<dbReference type="KEGG" id="aca:ACP_1145"/>
<dbReference type="HOGENOM" id="CLU_2462033_0_0_0"/>
<proteinExistence type="predicted"/>
<accession>C1F4M9</accession>
<dbReference type="InParanoid" id="C1F4M9"/>
<gene>
    <name evidence="1" type="ordered locus">ACP_1145</name>
</gene>
<dbReference type="Proteomes" id="UP000002207">
    <property type="component" value="Chromosome"/>
</dbReference>
<evidence type="ECO:0000313" key="1">
    <source>
        <dbReference type="EMBL" id="ACO33915.1"/>
    </source>
</evidence>
<sequence>MAQCTAQRFGNISPAQFASLMAAAKSQGIEIDGTEGQTTQSGITIAWSYVATSSSLTIQCLGAPFYVTCGMIHAKIRDLVSRCQIQEV</sequence>
<reference evidence="1 2" key="1">
    <citation type="journal article" date="2009" name="Appl. Environ. Microbiol.">
        <title>Three genomes from the phylum Acidobacteria provide insight into the lifestyles of these microorganisms in soils.</title>
        <authorList>
            <person name="Ward N.L."/>
            <person name="Challacombe J.F."/>
            <person name="Janssen P.H."/>
            <person name="Henrissat B."/>
            <person name="Coutinho P.M."/>
            <person name="Wu M."/>
            <person name="Xie G."/>
            <person name="Haft D.H."/>
            <person name="Sait M."/>
            <person name="Badger J."/>
            <person name="Barabote R.D."/>
            <person name="Bradley B."/>
            <person name="Brettin T.S."/>
            <person name="Brinkac L.M."/>
            <person name="Bruce D."/>
            <person name="Creasy T."/>
            <person name="Daugherty S.C."/>
            <person name="Davidsen T.M."/>
            <person name="DeBoy R.T."/>
            <person name="Detter J.C."/>
            <person name="Dodson R.J."/>
            <person name="Durkin A.S."/>
            <person name="Ganapathy A."/>
            <person name="Gwinn-Giglio M."/>
            <person name="Han C.S."/>
            <person name="Khouri H."/>
            <person name="Kiss H."/>
            <person name="Kothari S.P."/>
            <person name="Madupu R."/>
            <person name="Nelson K.E."/>
            <person name="Nelson W.C."/>
            <person name="Paulsen I."/>
            <person name="Penn K."/>
            <person name="Ren Q."/>
            <person name="Rosovitz M.J."/>
            <person name="Selengut J.D."/>
            <person name="Shrivastava S."/>
            <person name="Sullivan S.A."/>
            <person name="Tapia R."/>
            <person name="Thompson L.S."/>
            <person name="Watkins K.L."/>
            <person name="Yang Q."/>
            <person name="Yu C."/>
            <person name="Zafar N."/>
            <person name="Zhou L."/>
            <person name="Kuske C.R."/>
        </authorList>
    </citation>
    <scope>NUCLEOTIDE SEQUENCE [LARGE SCALE GENOMIC DNA]</scope>
    <source>
        <strain evidence="2">ATCC 51196 / DSM 11244 / BCRC 80197 / JCM 7670 / NBRC 15755 / NCIMB 13165 / 161</strain>
    </source>
</reference>
<evidence type="ECO:0000313" key="2">
    <source>
        <dbReference type="Proteomes" id="UP000002207"/>
    </source>
</evidence>
<name>C1F4M9_ACIC5</name>
<dbReference type="eggNOG" id="ENOG502ZN3W">
    <property type="taxonomic scope" value="Bacteria"/>
</dbReference>
<organism evidence="1 2">
    <name type="scientific">Acidobacterium capsulatum (strain ATCC 51196 / DSM 11244 / BCRC 80197 / JCM 7670 / NBRC 15755 / NCIMB 13165 / 161)</name>
    <dbReference type="NCBI Taxonomy" id="240015"/>
    <lineage>
        <taxon>Bacteria</taxon>
        <taxon>Pseudomonadati</taxon>
        <taxon>Acidobacteriota</taxon>
        <taxon>Terriglobia</taxon>
        <taxon>Terriglobales</taxon>
        <taxon>Acidobacteriaceae</taxon>
        <taxon>Acidobacterium</taxon>
    </lineage>
</organism>
<protein>
    <submittedName>
        <fullName evidence="1">Uncharacterized protein</fullName>
    </submittedName>
</protein>
<dbReference type="AlphaFoldDB" id="C1F4M9"/>
<dbReference type="EMBL" id="CP001472">
    <property type="protein sequence ID" value="ACO33915.1"/>
    <property type="molecule type" value="Genomic_DNA"/>
</dbReference>
<keyword evidence="2" id="KW-1185">Reference proteome</keyword>